<keyword evidence="9" id="KW-0408">Iron</keyword>
<dbReference type="GO" id="GO:0006811">
    <property type="term" value="P:monoatomic ion transport"/>
    <property type="evidence" value="ECO:0007669"/>
    <property type="project" value="UniProtKB-KW"/>
</dbReference>
<dbReference type="Pfam" id="PF08030">
    <property type="entry name" value="NAD_binding_6"/>
    <property type="match status" value="1"/>
</dbReference>
<comment type="subcellular location">
    <subcellularLocation>
        <location evidence="2">Membrane</location>
        <topology evidence="2">Multi-pass membrane protein</topology>
    </subcellularLocation>
</comment>
<dbReference type="InterPro" id="IPR013112">
    <property type="entry name" value="FAD-bd_8"/>
</dbReference>
<reference evidence="16" key="1">
    <citation type="journal article" date="2016" name="Nat. Genet.">
        <title>A high-quality carrot genome assembly provides new insights into carotenoid accumulation and asterid genome evolution.</title>
        <authorList>
            <person name="Iorizzo M."/>
            <person name="Ellison S."/>
            <person name="Senalik D."/>
            <person name="Zeng P."/>
            <person name="Satapoomin P."/>
            <person name="Huang J."/>
            <person name="Bowman M."/>
            <person name="Iovene M."/>
            <person name="Sanseverino W."/>
            <person name="Cavagnaro P."/>
            <person name="Yildiz M."/>
            <person name="Macko-Podgorni A."/>
            <person name="Moranska E."/>
            <person name="Grzebelus E."/>
            <person name="Grzebelus D."/>
            <person name="Ashrafi H."/>
            <person name="Zheng Z."/>
            <person name="Cheng S."/>
            <person name="Spooner D."/>
            <person name="Van Deynze A."/>
            <person name="Simon P."/>
        </authorList>
    </citation>
    <scope>NUCLEOTIDE SEQUENCE</scope>
    <source>
        <tissue evidence="16">Leaf</tissue>
    </source>
</reference>
<evidence type="ECO:0000259" key="15">
    <source>
        <dbReference type="PROSITE" id="PS51384"/>
    </source>
</evidence>
<evidence type="ECO:0000256" key="2">
    <source>
        <dbReference type="ARBA" id="ARBA00004141"/>
    </source>
</evidence>
<feature type="transmembrane region" description="Helical" evidence="14">
    <location>
        <begin position="198"/>
        <end position="219"/>
    </location>
</feature>
<dbReference type="PANTHER" id="PTHR11972">
    <property type="entry name" value="NADPH OXIDASE"/>
    <property type="match status" value="1"/>
</dbReference>
<dbReference type="FunFam" id="3.40.50.80:FF:000039">
    <property type="entry name" value="Ferric reduction oxidase 3"/>
    <property type="match status" value="1"/>
</dbReference>
<keyword evidence="17" id="KW-1185">Reference proteome</keyword>
<keyword evidence="10" id="KW-0406">Ion transport</keyword>
<dbReference type="CDD" id="cd06186">
    <property type="entry name" value="NOX_Duox_like_FAD_NADP"/>
    <property type="match status" value="1"/>
</dbReference>
<evidence type="ECO:0000313" key="16">
    <source>
        <dbReference type="EMBL" id="WOH09491.1"/>
    </source>
</evidence>
<keyword evidence="8" id="KW-0560">Oxidoreductase</keyword>
<proteinExistence type="inferred from homology"/>
<feature type="transmembrane region" description="Helical" evidence="14">
    <location>
        <begin position="532"/>
        <end position="557"/>
    </location>
</feature>
<evidence type="ECO:0000256" key="9">
    <source>
        <dbReference type="ARBA" id="ARBA00023004"/>
    </source>
</evidence>
<evidence type="ECO:0000256" key="14">
    <source>
        <dbReference type="SAM" id="Phobius"/>
    </source>
</evidence>
<feature type="transmembrane region" description="Helical" evidence="14">
    <location>
        <begin position="12"/>
        <end position="33"/>
    </location>
</feature>
<accession>A0AAF0XJS0</accession>
<evidence type="ECO:0000256" key="4">
    <source>
        <dbReference type="ARBA" id="ARBA00022448"/>
    </source>
</evidence>
<dbReference type="Proteomes" id="UP000077755">
    <property type="component" value="Chromosome 7"/>
</dbReference>
<dbReference type="InterPro" id="IPR013130">
    <property type="entry name" value="Fe3_Rdtase_TM_dom"/>
</dbReference>
<evidence type="ECO:0000256" key="3">
    <source>
        <dbReference type="ARBA" id="ARBA00006278"/>
    </source>
</evidence>
<evidence type="ECO:0000256" key="6">
    <source>
        <dbReference type="ARBA" id="ARBA00022723"/>
    </source>
</evidence>
<name>A0AAF0XJS0_DAUCS</name>
<comment type="catalytic activity">
    <reaction evidence="12">
        <text>2 a Fe(II)-siderophore + NAD(+) + H(+) = 2 a Fe(III)-siderophore + NADH</text>
        <dbReference type="Rhea" id="RHEA:15061"/>
        <dbReference type="Rhea" id="RHEA-COMP:11342"/>
        <dbReference type="Rhea" id="RHEA-COMP:11344"/>
        <dbReference type="ChEBI" id="CHEBI:15378"/>
        <dbReference type="ChEBI" id="CHEBI:29033"/>
        <dbReference type="ChEBI" id="CHEBI:29034"/>
        <dbReference type="ChEBI" id="CHEBI:57540"/>
        <dbReference type="ChEBI" id="CHEBI:57945"/>
        <dbReference type="EC" id="1.16.1.7"/>
    </reaction>
</comment>
<dbReference type="Pfam" id="PF08022">
    <property type="entry name" value="FAD_binding_8"/>
    <property type="match status" value="1"/>
</dbReference>
<keyword evidence="4" id="KW-0813">Transport</keyword>
<dbReference type="KEGG" id="dcr:108194057"/>
<dbReference type="GO" id="GO:0140618">
    <property type="term" value="F:ferric-chelate reductase (NADH) activity"/>
    <property type="evidence" value="ECO:0007669"/>
    <property type="project" value="UniProtKB-EC"/>
</dbReference>
<evidence type="ECO:0000256" key="12">
    <source>
        <dbReference type="ARBA" id="ARBA00050970"/>
    </source>
</evidence>
<evidence type="ECO:0000256" key="10">
    <source>
        <dbReference type="ARBA" id="ARBA00023065"/>
    </source>
</evidence>
<dbReference type="GO" id="GO:0005886">
    <property type="term" value="C:plasma membrane"/>
    <property type="evidence" value="ECO:0007669"/>
    <property type="project" value="TreeGrafter"/>
</dbReference>
<comment type="similarity">
    <text evidence="3">Belongs to the ferric reductase (FRE) family.</text>
</comment>
<dbReference type="Pfam" id="PF01794">
    <property type="entry name" value="Ferric_reduct"/>
    <property type="match status" value="1"/>
</dbReference>
<dbReference type="InterPro" id="IPR050369">
    <property type="entry name" value="RBOH/FRE"/>
</dbReference>
<feature type="transmembrane region" description="Helical" evidence="14">
    <location>
        <begin position="577"/>
        <end position="596"/>
    </location>
</feature>
<evidence type="ECO:0000256" key="13">
    <source>
        <dbReference type="ARBA" id="ARBA00066905"/>
    </source>
</evidence>
<dbReference type="InterPro" id="IPR039261">
    <property type="entry name" value="FNR_nucleotide-bd"/>
</dbReference>
<evidence type="ECO:0000256" key="8">
    <source>
        <dbReference type="ARBA" id="ARBA00023002"/>
    </source>
</evidence>
<gene>
    <name evidence="16" type="ORF">DCAR_0728948</name>
</gene>
<sequence length="700" mass="78976">MEPKRIQAMIKMAVMLVFLGYVFIWVILPTNLYKKDWLLKIRAKTMSTYFGTQGATMLVNTSPMLLIAVLGCVYLHFMHKARGKDIQGKQGSDALRRPMIIKGLGIVNGIELSFFIMFIALLIWSFSAYLEISFAKITAKSAAKSGEKVWQAKLDSAALRLGLIGNICLAFLFFPVTRGSSVLPLLGVTSEASVKYHIWLGHIVMTLFTAHGVCYIVYWAVTNQLSEMLKWAKTDVSNVAGELALLFGLVMWVTTIPGIRRKMFELFFYVHHLYILFMVFFVYHVGFSYACIMLPGFYLFLVDRFLRFLQSRQRVRLVSARLLPCETVELNFSKSQGLNYTPTSIMFVNVPSISKVQWHPFTVTSNNNLEPEKISIVIKGDGSWSKRLFHTLSAPSAIDRLDVSIEGPYGPAATNFLRHDALVMVSGGSGITPFISIFRELVFLSETLKCKTPKILLISSFKNSSDLTLLDLLLPISDTPSNFSNLQLQIEAYVTREKQSSPTNNKDNIRSIWFKPRPSDSTVTPILGQNTWLWLGTIISSSFILFLILLGTLNRFYIYPIDHNSNDVYSYSAKGTISMLLLCISITVTATGAFLWNKNQNAMETKQIQNMEGTTPMASPDSQFYNADRELESLPQQSLVQSTNVYYGERPDLKRYLFERKESRVGVLVCGPKKMRHEVAGICSSGLADNLHFESISFSW</sequence>
<dbReference type="SFLD" id="SFLDG01168">
    <property type="entry name" value="Ferric_reductase_subgroup_(FRE"/>
    <property type="match status" value="1"/>
</dbReference>
<feature type="transmembrane region" description="Helical" evidence="14">
    <location>
        <begin position="99"/>
        <end position="124"/>
    </location>
</feature>
<reference evidence="16" key="2">
    <citation type="submission" date="2022-03" db="EMBL/GenBank/DDBJ databases">
        <title>Draft title - Genomic analysis of global carrot germplasm unveils the trajectory of domestication and the origin of high carotenoid orange carrot.</title>
        <authorList>
            <person name="Iorizzo M."/>
            <person name="Ellison S."/>
            <person name="Senalik D."/>
            <person name="Macko-Podgorni A."/>
            <person name="Grzebelus D."/>
            <person name="Bostan H."/>
            <person name="Rolling W."/>
            <person name="Curaba J."/>
            <person name="Simon P."/>
        </authorList>
    </citation>
    <scope>NUCLEOTIDE SEQUENCE</scope>
    <source>
        <tissue evidence="16">Leaf</tissue>
    </source>
</reference>
<dbReference type="InterPro" id="IPR013121">
    <property type="entry name" value="Fe_red_NAD-bd_6"/>
</dbReference>
<dbReference type="EC" id="1.16.1.7" evidence="13"/>
<keyword evidence="5 14" id="KW-0812">Transmembrane</keyword>
<feature type="transmembrane region" description="Helical" evidence="14">
    <location>
        <begin position="239"/>
        <end position="259"/>
    </location>
</feature>
<protein>
    <recommendedName>
        <fullName evidence="13">ferric-chelate reductase (NADH)</fullName>
        <ecNumber evidence="13">1.16.1.7</ecNumber>
    </recommendedName>
</protein>
<evidence type="ECO:0000256" key="1">
    <source>
        <dbReference type="ARBA" id="ARBA00001974"/>
    </source>
</evidence>
<keyword evidence="6" id="KW-0479">Metal-binding</keyword>
<organism evidence="16 17">
    <name type="scientific">Daucus carota subsp. sativus</name>
    <name type="common">Carrot</name>
    <dbReference type="NCBI Taxonomy" id="79200"/>
    <lineage>
        <taxon>Eukaryota</taxon>
        <taxon>Viridiplantae</taxon>
        <taxon>Streptophyta</taxon>
        <taxon>Embryophyta</taxon>
        <taxon>Tracheophyta</taxon>
        <taxon>Spermatophyta</taxon>
        <taxon>Magnoliopsida</taxon>
        <taxon>eudicotyledons</taxon>
        <taxon>Gunneridae</taxon>
        <taxon>Pentapetalae</taxon>
        <taxon>asterids</taxon>
        <taxon>campanulids</taxon>
        <taxon>Apiales</taxon>
        <taxon>Apiaceae</taxon>
        <taxon>Apioideae</taxon>
        <taxon>Scandiceae</taxon>
        <taxon>Daucinae</taxon>
        <taxon>Daucus</taxon>
        <taxon>Daucus sect. Daucus</taxon>
    </lineage>
</organism>
<evidence type="ECO:0000256" key="7">
    <source>
        <dbReference type="ARBA" id="ARBA00022989"/>
    </source>
</evidence>
<keyword evidence="11 14" id="KW-0472">Membrane</keyword>
<dbReference type="EMBL" id="CP093349">
    <property type="protein sequence ID" value="WOH09491.1"/>
    <property type="molecule type" value="Genomic_DNA"/>
</dbReference>
<keyword evidence="7 14" id="KW-1133">Transmembrane helix</keyword>
<comment type="cofactor">
    <cofactor evidence="1">
        <name>FAD</name>
        <dbReference type="ChEBI" id="CHEBI:57692"/>
    </cofactor>
</comment>
<dbReference type="InterPro" id="IPR017927">
    <property type="entry name" value="FAD-bd_FR_type"/>
</dbReference>
<dbReference type="PANTHER" id="PTHR11972:SF41">
    <property type="entry name" value="FERRIC REDUCTION OXIDASE 2"/>
    <property type="match status" value="1"/>
</dbReference>
<evidence type="ECO:0000256" key="5">
    <source>
        <dbReference type="ARBA" id="ARBA00022692"/>
    </source>
</evidence>
<dbReference type="SUPFAM" id="SSF63380">
    <property type="entry name" value="Riboflavin synthase domain-like"/>
    <property type="match status" value="1"/>
</dbReference>
<dbReference type="SUPFAM" id="SSF52343">
    <property type="entry name" value="Ferredoxin reductase-like, C-terminal NADP-linked domain"/>
    <property type="match status" value="1"/>
</dbReference>
<dbReference type="PROSITE" id="PS51384">
    <property type="entry name" value="FAD_FR"/>
    <property type="match status" value="1"/>
</dbReference>
<dbReference type="Gene3D" id="3.40.50.80">
    <property type="entry name" value="Nucleotide-binding domain of ferredoxin-NADP reductase (FNR) module"/>
    <property type="match status" value="2"/>
</dbReference>
<dbReference type="GO" id="GO:0046872">
    <property type="term" value="F:metal ion binding"/>
    <property type="evidence" value="ECO:0007669"/>
    <property type="project" value="UniProtKB-KW"/>
</dbReference>
<dbReference type="AlphaFoldDB" id="A0AAF0XJS0"/>
<feature type="domain" description="FAD-binding FR-type" evidence="15">
    <location>
        <begin position="310"/>
        <end position="415"/>
    </location>
</feature>
<evidence type="ECO:0000313" key="17">
    <source>
        <dbReference type="Proteomes" id="UP000077755"/>
    </source>
</evidence>
<evidence type="ECO:0000256" key="11">
    <source>
        <dbReference type="ARBA" id="ARBA00023136"/>
    </source>
</evidence>
<dbReference type="SFLD" id="SFLDS00052">
    <property type="entry name" value="Ferric_Reductase_Domain"/>
    <property type="match status" value="1"/>
</dbReference>
<feature type="transmembrane region" description="Helical" evidence="14">
    <location>
        <begin position="289"/>
        <end position="306"/>
    </location>
</feature>
<feature type="transmembrane region" description="Helical" evidence="14">
    <location>
        <begin position="53"/>
        <end position="78"/>
    </location>
</feature>
<dbReference type="InterPro" id="IPR017938">
    <property type="entry name" value="Riboflavin_synthase-like_b-brl"/>
</dbReference>